<reference evidence="3" key="4">
    <citation type="submission" date="2025-05" db="UniProtKB">
        <authorList>
            <consortium name="EnsemblFungi"/>
        </authorList>
    </citation>
    <scope>IDENTIFICATION</scope>
    <source>
        <strain evidence="3">isolate 1-1 / race 1 (BBBD)</strain>
    </source>
</reference>
<dbReference type="AlphaFoldDB" id="A0A0C4FCH0"/>
<evidence type="ECO:0000313" key="3">
    <source>
        <dbReference type="EnsemblFungi" id="PTTG_10922-t43_1-p1"/>
    </source>
</evidence>
<reference evidence="3 4" key="3">
    <citation type="journal article" date="2017" name="G3 (Bethesda)">
        <title>Comparative analysis highlights variable genome content of wheat rusts and divergence of the mating loci.</title>
        <authorList>
            <person name="Cuomo C.A."/>
            <person name="Bakkeren G."/>
            <person name="Khalil H.B."/>
            <person name="Panwar V."/>
            <person name="Joly D."/>
            <person name="Linning R."/>
            <person name="Sakthikumar S."/>
            <person name="Song X."/>
            <person name="Adiconis X."/>
            <person name="Fan L."/>
            <person name="Goldberg J.M."/>
            <person name="Levin J.Z."/>
            <person name="Young S."/>
            <person name="Zeng Q."/>
            <person name="Anikster Y."/>
            <person name="Bruce M."/>
            <person name="Wang M."/>
            <person name="Yin C."/>
            <person name="McCallum B."/>
            <person name="Szabo L.J."/>
            <person name="Hulbert S."/>
            <person name="Chen X."/>
            <person name="Fellers J.P."/>
        </authorList>
    </citation>
    <scope>NUCLEOTIDE SEQUENCE</scope>
    <source>
        <strain evidence="3">isolate 1-1 / race 1 (BBBD)</strain>
        <strain evidence="4">Isolate 1-1 / race 1 (BBBD)</strain>
    </source>
</reference>
<feature type="region of interest" description="Disordered" evidence="1">
    <location>
        <begin position="118"/>
        <end position="144"/>
    </location>
</feature>
<accession>A0A0C4FCH0</accession>
<keyword evidence="4" id="KW-1185">Reference proteome</keyword>
<name>A0A0C4FCH0_PUCT1</name>
<protein>
    <submittedName>
        <fullName evidence="2 3">Uncharacterized protein</fullName>
    </submittedName>
</protein>
<feature type="region of interest" description="Disordered" evidence="1">
    <location>
        <begin position="1"/>
        <end position="74"/>
    </location>
</feature>
<sequence length="144" mass="15016">MAHQSVISISSNSASPTDSIEILSSPLSSLSSSSSSDPPASPADSNPSPQYSLPDYEEGDASVEDQSPSSPCILEREIFGGGSPVYLPTMAVNEGSVGSDEGIPLSHMVYLLGSESGIDDTDEEMSEDRGSILMDIDANHRLPP</sequence>
<evidence type="ECO:0000313" key="4">
    <source>
        <dbReference type="Proteomes" id="UP000005240"/>
    </source>
</evidence>
<organism evidence="3 4">
    <name type="scientific">Puccinia triticina (isolate 1-1 / race 1 (BBBD))</name>
    <name type="common">Brown leaf rust fungus</name>
    <dbReference type="NCBI Taxonomy" id="630390"/>
    <lineage>
        <taxon>Eukaryota</taxon>
        <taxon>Fungi</taxon>
        <taxon>Dikarya</taxon>
        <taxon>Basidiomycota</taxon>
        <taxon>Pucciniomycotina</taxon>
        <taxon>Pucciniomycetes</taxon>
        <taxon>Pucciniales</taxon>
        <taxon>Pucciniaceae</taxon>
        <taxon>Puccinia</taxon>
    </lineage>
</organism>
<proteinExistence type="predicted"/>
<evidence type="ECO:0000313" key="2">
    <source>
        <dbReference type="EMBL" id="OAV84939.1"/>
    </source>
</evidence>
<evidence type="ECO:0000256" key="1">
    <source>
        <dbReference type="SAM" id="MobiDB-lite"/>
    </source>
</evidence>
<reference evidence="2" key="1">
    <citation type="submission" date="2009-11" db="EMBL/GenBank/DDBJ databases">
        <authorList>
            <consortium name="The Broad Institute Genome Sequencing Platform"/>
            <person name="Ward D."/>
            <person name="Feldgarden M."/>
            <person name="Earl A."/>
            <person name="Young S.K."/>
            <person name="Zeng Q."/>
            <person name="Koehrsen M."/>
            <person name="Alvarado L."/>
            <person name="Berlin A."/>
            <person name="Bochicchio J."/>
            <person name="Borenstein D."/>
            <person name="Chapman S.B."/>
            <person name="Chen Z."/>
            <person name="Engels R."/>
            <person name="Freedman E."/>
            <person name="Gellesch M."/>
            <person name="Goldberg J."/>
            <person name="Griggs A."/>
            <person name="Gujja S."/>
            <person name="Heilman E."/>
            <person name="Heiman D."/>
            <person name="Hepburn T."/>
            <person name="Howarth C."/>
            <person name="Jen D."/>
            <person name="Larson L."/>
            <person name="Lewis B."/>
            <person name="Mehta T."/>
            <person name="Park D."/>
            <person name="Pearson M."/>
            <person name="Roberts A."/>
            <person name="Saif S."/>
            <person name="Shea T."/>
            <person name="Shenoy N."/>
            <person name="Sisk P."/>
            <person name="Stolte C."/>
            <person name="Sykes S."/>
            <person name="Thomson T."/>
            <person name="Walk T."/>
            <person name="White J."/>
            <person name="Yandava C."/>
            <person name="Izard J."/>
            <person name="Baranova O.V."/>
            <person name="Blanton J.M."/>
            <person name="Tanner A.C."/>
            <person name="Dewhirst F.E."/>
            <person name="Haas B."/>
            <person name="Nusbaum C."/>
            <person name="Birren B."/>
        </authorList>
    </citation>
    <scope>NUCLEOTIDE SEQUENCE [LARGE SCALE GENOMIC DNA]</scope>
    <source>
        <strain evidence="2">1-1 BBBD Race 1</strain>
    </source>
</reference>
<reference evidence="2" key="2">
    <citation type="submission" date="2016-05" db="EMBL/GenBank/DDBJ databases">
        <title>Comparative analysis highlights variable genome content of wheat rusts and divergence of the mating loci.</title>
        <authorList>
            <person name="Cuomo C.A."/>
            <person name="Bakkeren G."/>
            <person name="Szabo L."/>
            <person name="Khalil H."/>
            <person name="Joly D."/>
            <person name="Goldberg J."/>
            <person name="Young S."/>
            <person name="Zeng Q."/>
            <person name="Fellers J."/>
        </authorList>
    </citation>
    <scope>NUCLEOTIDE SEQUENCE [LARGE SCALE GENOMIC DNA]</scope>
    <source>
        <strain evidence="2">1-1 BBBD Race 1</strain>
    </source>
</reference>
<feature type="compositionally biased region" description="Low complexity" evidence="1">
    <location>
        <begin position="1"/>
        <end position="49"/>
    </location>
</feature>
<dbReference type="VEuPathDB" id="FungiDB:PTTG_10922"/>
<dbReference type="EMBL" id="ADAS02009297">
    <property type="protein sequence ID" value="OAV84939.1"/>
    <property type="molecule type" value="Genomic_DNA"/>
</dbReference>
<dbReference type="EnsemblFungi" id="PTTG_10922-t43_1">
    <property type="protein sequence ID" value="PTTG_10922-t43_1-p1"/>
    <property type="gene ID" value="PTTG_10922"/>
</dbReference>
<gene>
    <name evidence="2" type="ORF">PTTG_10922</name>
</gene>
<dbReference type="Proteomes" id="UP000005240">
    <property type="component" value="Unassembled WGS sequence"/>
</dbReference>